<dbReference type="PANTHER" id="PTHR46195">
    <property type="entry name" value="HEAVY METAL-ASSOCIATED ISOPRENYLATED PLANT PROTEIN 7"/>
    <property type="match status" value="1"/>
</dbReference>
<comment type="caution">
    <text evidence="7">The sequence shown here is derived from an EMBL/GenBank/DDBJ whole genome shotgun (WGS) entry which is preliminary data.</text>
</comment>
<dbReference type="PANTHER" id="PTHR46195:SF2">
    <property type="entry name" value="HEAVY METAL-ASSOCIATED ISOPRENYLATED PLANT PROTEIN 7"/>
    <property type="match status" value="1"/>
</dbReference>
<sequence length="351" mass="39182">MGEDSKAEEPPKEPEPIQQPSIQDIVLTVFMHCEGCARRVRRCLKGFHGVENVETDCLTQRVVVKVKGEKADPLKILERLQRKSHRRVELISPILEPIDRPKTEDNKPQISTVVLKVHMHCEACAQEIKTRIKRLKGVESVDPDLKSSQVTVKGAVDPAALVEYVHRRTGKHVAIVKQEPEITPGNNAGETVEEDAEEKKGDAGEGAESEKKVDEESKVEEKAAGDPAAEDGVKVVEVKKNECHHFNNPERHIMEMYSYPPAVAYSAADMAVIGHADPPQMFSDENPNGCSVMTDSTASTSSSNAVLIWWQQAITRRSGGPLLLRRNLSQALRQDEKQKVEDSYNFRLYYC</sequence>
<evidence type="ECO:0000256" key="3">
    <source>
        <dbReference type="ARBA" id="ARBA00023289"/>
    </source>
</evidence>
<dbReference type="AlphaFoldDB" id="A0AAV6MSI7"/>
<keyword evidence="1" id="KW-0488">Methylation</keyword>
<keyword evidence="2" id="KW-0479">Metal-binding</keyword>
<proteinExistence type="inferred from homology"/>
<dbReference type="Proteomes" id="UP000685013">
    <property type="component" value="Chromosome 11"/>
</dbReference>
<evidence type="ECO:0000256" key="4">
    <source>
        <dbReference type="ARBA" id="ARBA00024045"/>
    </source>
</evidence>
<evidence type="ECO:0000256" key="5">
    <source>
        <dbReference type="SAM" id="MobiDB-lite"/>
    </source>
</evidence>
<dbReference type="Pfam" id="PF00403">
    <property type="entry name" value="HMA"/>
    <property type="match status" value="2"/>
</dbReference>
<evidence type="ECO:0000259" key="6">
    <source>
        <dbReference type="PROSITE" id="PS50846"/>
    </source>
</evidence>
<evidence type="ECO:0000313" key="8">
    <source>
        <dbReference type="Proteomes" id="UP000685013"/>
    </source>
</evidence>
<dbReference type="InterPro" id="IPR006121">
    <property type="entry name" value="HMA_dom"/>
</dbReference>
<feature type="region of interest" description="Disordered" evidence="5">
    <location>
        <begin position="181"/>
        <end position="231"/>
    </location>
</feature>
<evidence type="ECO:0000313" key="7">
    <source>
        <dbReference type="EMBL" id="KAG6587402.1"/>
    </source>
</evidence>
<name>A0AAV6MSI7_9ROSI</name>
<comment type="similarity">
    <text evidence="4">Belongs to the HIPP family.</text>
</comment>
<feature type="compositionally biased region" description="Basic and acidic residues" evidence="5">
    <location>
        <begin position="197"/>
        <end position="224"/>
    </location>
</feature>
<dbReference type="InterPro" id="IPR044577">
    <property type="entry name" value="HIPP4/7/8/17/18/19"/>
</dbReference>
<protein>
    <submittedName>
        <fullName evidence="7">Heavy metal-associated isoprenylated plant protein 7</fullName>
    </submittedName>
</protein>
<dbReference type="CDD" id="cd00371">
    <property type="entry name" value="HMA"/>
    <property type="match status" value="2"/>
</dbReference>
<dbReference type="GO" id="GO:0046872">
    <property type="term" value="F:metal ion binding"/>
    <property type="evidence" value="ECO:0007669"/>
    <property type="project" value="UniProtKB-KW"/>
</dbReference>
<evidence type="ECO:0000256" key="2">
    <source>
        <dbReference type="ARBA" id="ARBA00022723"/>
    </source>
</evidence>
<keyword evidence="8" id="KW-1185">Reference proteome</keyword>
<keyword evidence="3" id="KW-0636">Prenylation</keyword>
<organism evidence="7 8">
    <name type="scientific">Cucurbita argyrosperma subsp. sororia</name>
    <dbReference type="NCBI Taxonomy" id="37648"/>
    <lineage>
        <taxon>Eukaryota</taxon>
        <taxon>Viridiplantae</taxon>
        <taxon>Streptophyta</taxon>
        <taxon>Embryophyta</taxon>
        <taxon>Tracheophyta</taxon>
        <taxon>Spermatophyta</taxon>
        <taxon>Magnoliopsida</taxon>
        <taxon>eudicotyledons</taxon>
        <taxon>Gunneridae</taxon>
        <taxon>Pentapetalae</taxon>
        <taxon>rosids</taxon>
        <taxon>fabids</taxon>
        <taxon>Cucurbitales</taxon>
        <taxon>Cucurbitaceae</taxon>
        <taxon>Cucurbiteae</taxon>
        <taxon>Cucurbita</taxon>
    </lineage>
</organism>
<feature type="non-terminal residue" evidence="7">
    <location>
        <position position="1"/>
    </location>
</feature>
<evidence type="ECO:0000256" key="1">
    <source>
        <dbReference type="ARBA" id="ARBA00022481"/>
    </source>
</evidence>
<keyword evidence="3" id="KW-0449">Lipoprotein</keyword>
<feature type="domain" description="HMA" evidence="6">
    <location>
        <begin position="22"/>
        <end position="88"/>
    </location>
</feature>
<reference evidence="7 8" key="1">
    <citation type="journal article" date="2021" name="Hortic Res">
        <title>The domestication of Cucurbita argyrosperma as revealed by the genome of its wild relative.</title>
        <authorList>
            <person name="Barrera-Redondo J."/>
            <person name="Sanchez-de la Vega G."/>
            <person name="Aguirre-Liguori J.A."/>
            <person name="Castellanos-Morales G."/>
            <person name="Gutierrez-Guerrero Y.T."/>
            <person name="Aguirre-Dugua X."/>
            <person name="Aguirre-Planter E."/>
            <person name="Tenaillon M.I."/>
            <person name="Lira-Saade R."/>
            <person name="Eguiarte L.E."/>
        </authorList>
    </citation>
    <scope>NUCLEOTIDE SEQUENCE [LARGE SCALE GENOMIC DNA]</scope>
    <source>
        <strain evidence="7">JBR-2021</strain>
    </source>
</reference>
<gene>
    <name evidence="7" type="primary">HIPP07</name>
    <name evidence="7" type="ORF">SDJN03_15967</name>
</gene>
<feature type="domain" description="HMA" evidence="6">
    <location>
        <begin position="110"/>
        <end position="174"/>
    </location>
</feature>
<dbReference type="PROSITE" id="PS50846">
    <property type="entry name" value="HMA_2"/>
    <property type="match status" value="2"/>
</dbReference>
<accession>A0AAV6MSI7</accession>
<dbReference type="EMBL" id="JAGKQH010000011">
    <property type="protein sequence ID" value="KAG6587402.1"/>
    <property type="molecule type" value="Genomic_DNA"/>
</dbReference>